<name>A0A381S0M3_9ZZZZ</name>
<accession>A0A381S0M3</accession>
<keyword evidence="1" id="KW-0812">Transmembrane</keyword>
<keyword evidence="1" id="KW-1133">Transmembrane helix</keyword>
<dbReference type="EMBL" id="UINC01002353">
    <property type="protein sequence ID" value="SUZ95777.1"/>
    <property type="molecule type" value="Genomic_DNA"/>
</dbReference>
<evidence type="ECO:0000256" key="1">
    <source>
        <dbReference type="SAM" id="Phobius"/>
    </source>
</evidence>
<gene>
    <name evidence="2" type="ORF">METZ01_LOCUS48631</name>
</gene>
<evidence type="ECO:0000313" key="2">
    <source>
        <dbReference type="EMBL" id="SUZ95777.1"/>
    </source>
</evidence>
<feature type="transmembrane region" description="Helical" evidence="1">
    <location>
        <begin position="298"/>
        <end position="317"/>
    </location>
</feature>
<feature type="transmembrane region" description="Helical" evidence="1">
    <location>
        <begin position="14"/>
        <end position="34"/>
    </location>
</feature>
<reference evidence="2" key="1">
    <citation type="submission" date="2018-05" db="EMBL/GenBank/DDBJ databases">
        <authorList>
            <person name="Lanie J.A."/>
            <person name="Ng W.-L."/>
            <person name="Kazmierczak K.M."/>
            <person name="Andrzejewski T.M."/>
            <person name="Davidsen T.M."/>
            <person name="Wayne K.J."/>
            <person name="Tettelin H."/>
            <person name="Glass J.I."/>
            <person name="Rusch D."/>
            <person name="Podicherti R."/>
            <person name="Tsui H.-C.T."/>
            <person name="Winkler M.E."/>
        </authorList>
    </citation>
    <scope>NUCLEOTIDE SEQUENCE</scope>
</reference>
<feature type="transmembrane region" description="Helical" evidence="1">
    <location>
        <begin position="46"/>
        <end position="66"/>
    </location>
</feature>
<dbReference type="AlphaFoldDB" id="A0A381S0M3"/>
<organism evidence="2">
    <name type="scientific">marine metagenome</name>
    <dbReference type="NCBI Taxonomy" id="408172"/>
    <lineage>
        <taxon>unclassified sequences</taxon>
        <taxon>metagenomes</taxon>
        <taxon>ecological metagenomes</taxon>
    </lineage>
</organism>
<proteinExistence type="predicted"/>
<keyword evidence="1" id="KW-0472">Membrane</keyword>
<protein>
    <submittedName>
        <fullName evidence="2">Uncharacterized protein</fullName>
    </submittedName>
</protein>
<sequence length="334" mass="36097">MSPTLAGIAWDPNIAGTLAVLTGVAVLMGSVWFLVASNSGIRVGTLIAFAAFFGWMFVMSTTWWMYGKGWQGDSPSWQTVDINVGDLGASGLPRARELPNPDELNTGYELVVLSGNARATAEYDTLPTAADNPDLSAADLAALQADRQVRNESVTRSELATVSPGLADAAGWDDLNGWRLLPTTQAGDSQAQAVADILAHPDLGFVSSADFKLLDVYTTGGKPRLGEDPGRIDRITHWIANSARVTHPTRYSVVQLQRVLDQPTIAGEAPPRPIVDEAEPVVSVIMVRDLGSVRLRPALVMVGSLMVFLALCYWLHVRDKEDMARRKEFEVARA</sequence>